<dbReference type="InterPro" id="IPR036047">
    <property type="entry name" value="F-box-like_dom_sf"/>
</dbReference>
<gene>
    <name evidence="2" type="ORF">DB43_AU00200</name>
</gene>
<dbReference type="PATRIC" id="fig|83552.4.peg.2797"/>
<evidence type="ECO:0000313" key="2">
    <source>
        <dbReference type="EMBL" id="KIA76113.1"/>
    </source>
</evidence>
<dbReference type="Proteomes" id="UP000031307">
    <property type="component" value="Unassembled WGS sequence"/>
</dbReference>
<dbReference type="RefSeq" id="WP_237754106.1">
    <property type="nucleotide sequence ID" value="NZ_JSAM01000131.1"/>
</dbReference>
<evidence type="ECO:0000259" key="1">
    <source>
        <dbReference type="Pfam" id="PF00646"/>
    </source>
</evidence>
<dbReference type="Pfam" id="PF00646">
    <property type="entry name" value="F-box"/>
    <property type="match status" value="1"/>
</dbReference>
<dbReference type="AlphaFoldDB" id="A0A0C1E7P6"/>
<evidence type="ECO:0000313" key="3">
    <source>
        <dbReference type="Proteomes" id="UP000031307"/>
    </source>
</evidence>
<accession>A0A0C1E7P6</accession>
<sequence length="543" mass="62274">MNNITSSQDALSIRSEGATRETSINDLPVEVIQHILLFSRESLPHTSLVNREWRAISMDTLPIINQINNKEIAFFIDVLSKELKSEKNIKTLANIIAVSTGIFFEYNEDLSLEILSGRSGEKILLKSYYNNNKFIRQVADEIQKLPPESDSNEFQIAFSRLKGLSSLFDPILKQFEVEKKEINKFVSLLQEAFGKKTEIAEMYKKYLSDVNDQLIGSARNKKFIRDAAKMLINADLTKSNFQSLYALLKSENFSNQFDTLLYVTTICLHLYSLCDSELEKVLHSLGNDCSISNSLAIELAIKIVKRLNKSKKTQRTYNDEIKSNYKSVITNRLKNLKNFNDLALVLNGIYSKKNKCIFVEAIVDIYNDRKNITSTSIPDTLSRNWHRLFENNGEFLTVFQLIKTMKTEAKDPTILSVATYLASIDLLDEIEDILNLASEIKPPPEDFSPWAHQLKNTVLYQVAKILHERKQPEKALEFAKKISEEDLRKEAIKLVKERKSVIKKLKAFLKKQLTKKRSLVLSYLSDATFPVASLDTTIYYYLV</sequence>
<comment type="caution">
    <text evidence="2">The sequence shown here is derived from an EMBL/GenBank/DDBJ whole genome shotgun (WGS) entry which is preliminary data.</text>
</comment>
<protein>
    <recommendedName>
        <fullName evidence="1">F-box domain-containing protein</fullName>
    </recommendedName>
</protein>
<name>A0A0C1E7P6_9BACT</name>
<dbReference type="InterPro" id="IPR001810">
    <property type="entry name" value="F-box_dom"/>
</dbReference>
<dbReference type="EMBL" id="JSAM01000131">
    <property type="protein sequence ID" value="KIA76113.1"/>
    <property type="molecule type" value="Genomic_DNA"/>
</dbReference>
<proteinExistence type="predicted"/>
<dbReference type="SUPFAM" id="SSF81383">
    <property type="entry name" value="F-box domain"/>
    <property type="match status" value="1"/>
</dbReference>
<feature type="domain" description="F-box" evidence="1">
    <location>
        <begin position="24"/>
        <end position="57"/>
    </location>
</feature>
<organism evidence="2 3">
    <name type="scientific">Parachlamydia acanthamoebae</name>
    <dbReference type="NCBI Taxonomy" id="83552"/>
    <lineage>
        <taxon>Bacteria</taxon>
        <taxon>Pseudomonadati</taxon>
        <taxon>Chlamydiota</taxon>
        <taxon>Chlamydiia</taxon>
        <taxon>Parachlamydiales</taxon>
        <taxon>Parachlamydiaceae</taxon>
        <taxon>Parachlamydia</taxon>
    </lineage>
</organism>
<reference evidence="2 3" key="1">
    <citation type="journal article" date="2014" name="Mol. Biol. Evol.">
        <title>Massive expansion of Ubiquitination-related gene families within the Chlamydiae.</title>
        <authorList>
            <person name="Domman D."/>
            <person name="Collingro A."/>
            <person name="Lagkouvardos I."/>
            <person name="Gehre L."/>
            <person name="Weinmaier T."/>
            <person name="Rattei T."/>
            <person name="Subtil A."/>
            <person name="Horn M."/>
        </authorList>
    </citation>
    <scope>NUCLEOTIDE SEQUENCE [LARGE SCALE GENOMIC DNA]</scope>
    <source>
        <strain evidence="2 3">OEW1</strain>
    </source>
</reference>